<dbReference type="GO" id="GO:0061630">
    <property type="term" value="F:ubiquitin protein ligase activity"/>
    <property type="evidence" value="ECO:0007669"/>
    <property type="project" value="UniProtKB-EC"/>
</dbReference>
<dbReference type="Gene3D" id="1.10.260.100">
    <property type="match status" value="1"/>
</dbReference>
<evidence type="ECO:0000256" key="6">
    <source>
        <dbReference type="ARBA" id="ARBA00022833"/>
    </source>
</evidence>
<dbReference type="InterPro" id="IPR017907">
    <property type="entry name" value="Znf_RING_CS"/>
</dbReference>
<comment type="catalytic activity">
    <reaction evidence="1">
        <text>S-ubiquitinyl-[E2 ubiquitin-conjugating enzyme]-L-cysteine + [acceptor protein]-L-lysine = [E2 ubiquitin-conjugating enzyme]-L-cysteine + N(6)-ubiquitinyl-[acceptor protein]-L-lysine.</text>
        <dbReference type="EC" id="2.3.2.27"/>
    </reaction>
</comment>
<name>A0A164KU84_9CRUS</name>
<dbReference type="GO" id="GO:0000209">
    <property type="term" value="P:protein polyubiquitination"/>
    <property type="evidence" value="ECO:0007669"/>
    <property type="project" value="TreeGrafter"/>
</dbReference>
<evidence type="ECO:0000256" key="8">
    <source>
        <dbReference type="ARBA" id="ARBA00023163"/>
    </source>
</evidence>
<reference evidence="11 12" key="1">
    <citation type="submission" date="2016-03" db="EMBL/GenBank/DDBJ databases">
        <title>EvidentialGene: Evidence-directed Construction of Genes on Genomes.</title>
        <authorList>
            <person name="Gilbert D.G."/>
            <person name="Choi J.-H."/>
            <person name="Mockaitis K."/>
            <person name="Colbourne J."/>
            <person name="Pfrender M."/>
        </authorList>
    </citation>
    <scope>NUCLEOTIDE SEQUENCE [LARGE SCALE GENOMIC DNA]</scope>
    <source>
        <strain evidence="11 12">Xinb3</strain>
        <tissue evidence="11">Complete organism</tissue>
    </source>
</reference>
<dbReference type="PANTHER" id="PTHR46077">
    <property type="entry name" value="E3 UBIQUITIN-PROTEIN LIGASE TOPORS"/>
    <property type="match status" value="1"/>
</dbReference>
<keyword evidence="6" id="KW-0862">Zinc</keyword>
<evidence type="ECO:0000256" key="5">
    <source>
        <dbReference type="ARBA" id="ARBA00022771"/>
    </source>
</evidence>
<dbReference type="PROSITE" id="PS50089">
    <property type="entry name" value="ZF_RING_2"/>
    <property type="match status" value="1"/>
</dbReference>
<dbReference type="EMBL" id="LRGB01003257">
    <property type="protein sequence ID" value="KZS03538.1"/>
    <property type="molecule type" value="Genomic_DNA"/>
</dbReference>
<organism evidence="11 12">
    <name type="scientific">Daphnia magna</name>
    <dbReference type="NCBI Taxonomy" id="35525"/>
    <lineage>
        <taxon>Eukaryota</taxon>
        <taxon>Metazoa</taxon>
        <taxon>Ecdysozoa</taxon>
        <taxon>Arthropoda</taxon>
        <taxon>Crustacea</taxon>
        <taxon>Branchiopoda</taxon>
        <taxon>Diplostraca</taxon>
        <taxon>Cladocera</taxon>
        <taxon>Anomopoda</taxon>
        <taxon>Daphniidae</taxon>
        <taxon>Daphnia</taxon>
    </lineage>
</organism>
<dbReference type="InterPro" id="IPR013083">
    <property type="entry name" value="Znf_RING/FYVE/PHD"/>
</dbReference>
<dbReference type="SUPFAM" id="SSF57850">
    <property type="entry name" value="RING/U-box"/>
    <property type="match status" value="1"/>
</dbReference>
<proteinExistence type="predicted"/>
<evidence type="ECO:0000256" key="4">
    <source>
        <dbReference type="ARBA" id="ARBA00022723"/>
    </source>
</evidence>
<evidence type="ECO:0000256" key="7">
    <source>
        <dbReference type="ARBA" id="ARBA00023015"/>
    </source>
</evidence>
<dbReference type="SMART" id="SM00184">
    <property type="entry name" value="RING"/>
    <property type="match status" value="1"/>
</dbReference>
<dbReference type="PROSITE" id="PS00518">
    <property type="entry name" value="ZF_RING_1"/>
    <property type="match status" value="1"/>
</dbReference>
<dbReference type="Proteomes" id="UP000076858">
    <property type="component" value="Unassembled WGS sequence"/>
</dbReference>
<evidence type="ECO:0000313" key="12">
    <source>
        <dbReference type="Proteomes" id="UP000076858"/>
    </source>
</evidence>
<dbReference type="Pfam" id="PF13639">
    <property type="entry name" value="zf-RING_2"/>
    <property type="match status" value="1"/>
</dbReference>
<keyword evidence="12" id="KW-1185">Reference proteome</keyword>
<protein>
    <recommendedName>
        <fullName evidence="2">RING-type E3 ubiquitin transferase</fullName>
        <ecNumber evidence="2">2.3.2.27</ecNumber>
    </recommendedName>
</protein>
<dbReference type="GO" id="GO:0008270">
    <property type="term" value="F:zinc ion binding"/>
    <property type="evidence" value="ECO:0007669"/>
    <property type="project" value="UniProtKB-KW"/>
</dbReference>
<sequence>MAKNDVSTTRDGTSRPDYDDGQCAICLEPHLNKSHLNCGHVFCFHCLVEWCTIKLQCPTCKQLFTMFSHKVGSSDDLQTYTPSPPLNPDVVRPPVNYLELFALMLGDHEFRSRLNNPQVIRQVEDFRRVLSDPEVIQALDDPAFRSTLNNSQFGATFEDRQVQRIMNDRAFRRLLDEMLAEILDDDEFLFTLSYPELRRSFFASWARELNIFSSETAHPTPVLAHTSNTTQSRE</sequence>
<evidence type="ECO:0000259" key="10">
    <source>
        <dbReference type="PROSITE" id="PS50089"/>
    </source>
</evidence>
<keyword evidence="3" id="KW-0808">Transferase</keyword>
<evidence type="ECO:0000256" key="3">
    <source>
        <dbReference type="ARBA" id="ARBA00022679"/>
    </source>
</evidence>
<dbReference type="PANTHER" id="PTHR46077:SF1">
    <property type="entry name" value="TOP1 BINDING ARGININE_SERINE RICH PROTEIN, E3 UBIQUITIN LIGASE"/>
    <property type="match status" value="1"/>
</dbReference>
<keyword evidence="4" id="KW-0479">Metal-binding</keyword>
<keyword evidence="7" id="KW-0805">Transcription regulation</keyword>
<dbReference type="EC" id="2.3.2.27" evidence="2"/>
<comment type="caution">
    <text evidence="11">The sequence shown here is derived from an EMBL/GenBank/DDBJ whole genome shotgun (WGS) entry which is preliminary data.</text>
</comment>
<evidence type="ECO:0000256" key="1">
    <source>
        <dbReference type="ARBA" id="ARBA00000900"/>
    </source>
</evidence>
<dbReference type="AlphaFoldDB" id="A0A164KU84"/>
<evidence type="ECO:0000256" key="2">
    <source>
        <dbReference type="ARBA" id="ARBA00012483"/>
    </source>
</evidence>
<feature type="domain" description="RING-type" evidence="10">
    <location>
        <begin position="23"/>
        <end position="61"/>
    </location>
</feature>
<dbReference type="Gene3D" id="3.30.40.10">
    <property type="entry name" value="Zinc/RING finger domain, C3HC4 (zinc finger)"/>
    <property type="match status" value="1"/>
</dbReference>
<dbReference type="GO" id="GO:0006513">
    <property type="term" value="P:protein monoubiquitination"/>
    <property type="evidence" value="ECO:0007669"/>
    <property type="project" value="TreeGrafter"/>
</dbReference>
<keyword evidence="8" id="KW-0804">Transcription</keyword>
<evidence type="ECO:0000256" key="9">
    <source>
        <dbReference type="PROSITE-ProRule" id="PRU00175"/>
    </source>
</evidence>
<dbReference type="STRING" id="35525.A0A164KU84"/>
<dbReference type="InterPro" id="IPR001841">
    <property type="entry name" value="Znf_RING"/>
</dbReference>
<gene>
    <name evidence="11" type="ORF">APZ42_033751</name>
</gene>
<keyword evidence="5 9" id="KW-0863">Zinc-finger</keyword>
<evidence type="ECO:0000313" key="11">
    <source>
        <dbReference type="EMBL" id="KZS03538.1"/>
    </source>
</evidence>
<dbReference type="OrthoDB" id="9049620at2759"/>
<accession>A0A164KU84</accession>